<keyword evidence="3" id="KW-0067">ATP-binding</keyword>
<dbReference type="InterPro" id="IPR003781">
    <property type="entry name" value="CoA-bd"/>
</dbReference>
<evidence type="ECO:0000313" key="7">
    <source>
        <dbReference type="Proteomes" id="UP000281647"/>
    </source>
</evidence>
<accession>A0A432UZQ0</accession>
<evidence type="ECO:0000256" key="2">
    <source>
        <dbReference type="ARBA" id="ARBA00022741"/>
    </source>
</evidence>
<reference evidence="6 7" key="1">
    <citation type="submission" date="2018-11" db="EMBL/GenBank/DDBJ databases">
        <title>Pseudaminobacter arsenicus sp. nov., an arsenic-resistant bacterium isolated from arsenic-rich aquifers.</title>
        <authorList>
            <person name="Mu Y."/>
        </authorList>
    </citation>
    <scope>NUCLEOTIDE SEQUENCE [LARGE SCALE GENOMIC DNA]</scope>
    <source>
        <strain evidence="6 7">CB3</strain>
    </source>
</reference>
<keyword evidence="1" id="KW-0436">Ligase</keyword>
<keyword evidence="2" id="KW-0547">Nucleotide-binding</keyword>
<dbReference type="PANTHER" id="PTHR43334:SF1">
    <property type="entry name" value="3-HYDROXYPROPIONATE--COA LIGASE [ADP-FORMING]"/>
    <property type="match status" value="1"/>
</dbReference>
<protein>
    <recommendedName>
        <fullName evidence="5">CoA-binding domain-containing protein</fullName>
    </recommendedName>
</protein>
<dbReference type="InterPro" id="IPR036291">
    <property type="entry name" value="NAD(P)-bd_dom_sf"/>
</dbReference>
<comment type="caution">
    <text evidence="6">The sequence shown here is derived from an EMBL/GenBank/DDBJ whole genome shotgun (WGS) entry which is preliminary data.</text>
</comment>
<dbReference type="GO" id="GO:0005524">
    <property type="term" value="F:ATP binding"/>
    <property type="evidence" value="ECO:0007669"/>
    <property type="project" value="UniProtKB-KW"/>
</dbReference>
<sequence length="117" mass="12928">MTVLEGSHFIMWHHKSGVDPTHGAGTEAARGSPTDICRDHTYPGTRRPSPVTRRDGSVGRIVMRNILESGFEASVWPVNPKYSKVAGRRCYHAAEDLLDIPDLAIIITPETSHPTRL</sequence>
<evidence type="ECO:0000313" key="6">
    <source>
        <dbReference type="EMBL" id="RUM95381.1"/>
    </source>
</evidence>
<dbReference type="EMBL" id="RKST01000046">
    <property type="protein sequence ID" value="RUM95381.1"/>
    <property type="molecule type" value="Genomic_DNA"/>
</dbReference>
<dbReference type="InterPro" id="IPR051538">
    <property type="entry name" value="Acyl-CoA_Synth/Transferase"/>
</dbReference>
<feature type="region of interest" description="Disordered" evidence="4">
    <location>
        <begin position="20"/>
        <end position="57"/>
    </location>
</feature>
<evidence type="ECO:0000256" key="1">
    <source>
        <dbReference type="ARBA" id="ARBA00022598"/>
    </source>
</evidence>
<evidence type="ECO:0000259" key="5">
    <source>
        <dbReference type="Pfam" id="PF13380"/>
    </source>
</evidence>
<dbReference type="PANTHER" id="PTHR43334">
    <property type="entry name" value="ACETATE--COA LIGASE [ADP-FORMING]"/>
    <property type="match status" value="1"/>
</dbReference>
<organism evidence="6 7">
    <name type="scientific">Borborobacter arsenicus</name>
    <dbReference type="NCBI Taxonomy" id="1851146"/>
    <lineage>
        <taxon>Bacteria</taxon>
        <taxon>Pseudomonadati</taxon>
        <taxon>Pseudomonadota</taxon>
        <taxon>Alphaproteobacteria</taxon>
        <taxon>Hyphomicrobiales</taxon>
        <taxon>Phyllobacteriaceae</taxon>
        <taxon>Borborobacter</taxon>
    </lineage>
</organism>
<dbReference type="GO" id="GO:0016874">
    <property type="term" value="F:ligase activity"/>
    <property type="evidence" value="ECO:0007669"/>
    <property type="project" value="UniProtKB-KW"/>
</dbReference>
<evidence type="ECO:0000256" key="4">
    <source>
        <dbReference type="SAM" id="MobiDB-lite"/>
    </source>
</evidence>
<dbReference type="Pfam" id="PF13380">
    <property type="entry name" value="CoA_binding_2"/>
    <property type="match status" value="1"/>
</dbReference>
<gene>
    <name evidence="6" type="ORF">EET67_23635</name>
</gene>
<keyword evidence="7" id="KW-1185">Reference proteome</keyword>
<dbReference type="Gene3D" id="3.40.50.720">
    <property type="entry name" value="NAD(P)-binding Rossmann-like Domain"/>
    <property type="match status" value="1"/>
</dbReference>
<dbReference type="AlphaFoldDB" id="A0A432UZQ0"/>
<feature type="domain" description="CoA-binding" evidence="5">
    <location>
        <begin position="54"/>
        <end position="113"/>
    </location>
</feature>
<name>A0A432UZQ0_9HYPH</name>
<dbReference type="SUPFAM" id="SSF51735">
    <property type="entry name" value="NAD(P)-binding Rossmann-fold domains"/>
    <property type="match status" value="1"/>
</dbReference>
<evidence type="ECO:0000256" key="3">
    <source>
        <dbReference type="ARBA" id="ARBA00022840"/>
    </source>
</evidence>
<dbReference type="Proteomes" id="UP000281647">
    <property type="component" value="Unassembled WGS sequence"/>
</dbReference>
<proteinExistence type="predicted"/>
<dbReference type="OrthoDB" id="9807426at2"/>